<evidence type="ECO:0008006" key="3">
    <source>
        <dbReference type="Google" id="ProtNLM"/>
    </source>
</evidence>
<dbReference type="Proteomes" id="UP000184356">
    <property type="component" value="Unassembled WGS sequence"/>
</dbReference>
<name>A0A1L9SXK4_9EURO</name>
<gene>
    <name evidence="1" type="ORF">ASPSYDRAFT_114979</name>
</gene>
<feature type="non-terminal residue" evidence="1">
    <location>
        <position position="64"/>
    </location>
</feature>
<dbReference type="AlphaFoldDB" id="A0A1L9SXK4"/>
<keyword evidence="2" id="KW-1185">Reference proteome</keyword>
<dbReference type="EMBL" id="KV878621">
    <property type="protein sequence ID" value="OJJ51867.1"/>
    <property type="molecule type" value="Genomic_DNA"/>
</dbReference>
<accession>A0A1L9SXK4</accession>
<sequence length="64" mass="7800">MSIGSNATGHNKEYYPHEEHILIYFKRWDLSWTHIAEEFNSRVDINRRRTPAALESKWRQLKRD</sequence>
<evidence type="ECO:0000313" key="2">
    <source>
        <dbReference type="Proteomes" id="UP000184356"/>
    </source>
</evidence>
<evidence type="ECO:0000313" key="1">
    <source>
        <dbReference type="EMBL" id="OJJ51867.1"/>
    </source>
</evidence>
<organism evidence="1 2">
    <name type="scientific">Aspergillus sydowii CBS 593.65</name>
    <dbReference type="NCBI Taxonomy" id="1036612"/>
    <lineage>
        <taxon>Eukaryota</taxon>
        <taxon>Fungi</taxon>
        <taxon>Dikarya</taxon>
        <taxon>Ascomycota</taxon>
        <taxon>Pezizomycotina</taxon>
        <taxon>Eurotiomycetes</taxon>
        <taxon>Eurotiomycetidae</taxon>
        <taxon>Eurotiales</taxon>
        <taxon>Aspergillaceae</taxon>
        <taxon>Aspergillus</taxon>
        <taxon>Aspergillus subgen. Nidulantes</taxon>
    </lineage>
</organism>
<dbReference type="OrthoDB" id="4293980at2759"/>
<dbReference type="RefSeq" id="XP_040695673.1">
    <property type="nucleotide sequence ID" value="XM_040839984.1"/>
</dbReference>
<proteinExistence type="predicted"/>
<reference evidence="2" key="1">
    <citation type="journal article" date="2017" name="Genome Biol.">
        <title>Comparative genomics reveals high biological diversity and specific adaptations in the industrially and medically important fungal genus Aspergillus.</title>
        <authorList>
            <person name="de Vries R.P."/>
            <person name="Riley R."/>
            <person name="Wiebenga A."/>
            <person name="Aguilar-Osorio G."/>
            <person name="Amillis S."/>
            <person name="Uchima C.A."/>
            <person name="Anderluh G."/>
            <person name="Asadollahi M."/>
            <person name="Askin M."/>
            <person name="Barry K."/>
            <person name="Battaglia E."/>
            <person name="Bayram O."/>
            <person name="Benocci T."/>
            <person name="Braus-Stromeyer S.A."/>
            <person name="Caldana C."/>
            <person name="Canovas D."/>
            <person name="Cerqueira G.C."/>
            <person name="Chen F."/>
            <person name="Chen W."/>
            <person name="Choi C."/>
            <person name="Clum A."/>
            <person name="Dos Santos R.A."/>
            <person name="Damasio A.R."/>
            <person name="Diallinas G."/>
            <person name="Emri T."/>
            <person name="Fekete E."/>
            <person name="Flipphi M."/>
            <person name="Freyberg S."/>
            <person name="Gallo A."/>
            <person name="Gournas C."/>
            <person name="Habgood R."/>
            <person name="Hainaut M."/>
            <person name="Harispe M.L."/>
            <person name="Henrissat B."/>
            <person name="Hilden K.S."/>
            <person name="Hope R."/>
            <person name="Hossain A."/>
            <person name="Karabika E."/>
            <person name="Karaffa L."/>
            <person name="Karanyi Z."/>
            <person name="Krasevec N."/>
            <person name="Kuo A."/>
            <person name="Kusch H."/>
            <person name="LaButti K."/>
            <person name="Lagendijk E.L."/>
            <person name="Lapidus A."/>
            <person name="Levasseur A."/>
            <person name="Lindquist E."/>
            <person name="Lipzen A."/>
            <person name="Logrieco A.F."/>
            <person name="MacCabe A."/>
            <person name="Maekelae M.R."/>
            <person name="Malavazi I."/>
            <person name="Melin P."/>
            <person name="Meyer V."/>
            <person name="Mielnichuk N."/>
            <person name="Miskei M."/>
            <person name="Molnar A.P."/>
            <person name="Mule G."/>
            <person name="Ngan C.Y."/>
            <person name="Orejas M."/>
            <person name="Orosz E."/>
            <person name="Ouedraogo J.P."/>
            <person name="Overkamp K.M."/>
            <person name="Park H.-S."/>
            <person name="Perrone G."/>
            <person name="Piumi F."/>
            <person name="Punt P.J."/>
            <person name="Ram A.F."/>
            <person name="Ramon A."/>
            <person name="Rauscher S."/>
            <person name="Record E."/>
            <person name="Riano-Pachon D.M."/>
            <person name="Robert V."/>
            <person name="Roehrig J."/>
            <person name="Ruller R."/>
            <person name="Salamov A."/>
            <person name="Salih N.S."/>
            <person name="Samson R.A."/>
            <person name="Sandor E."/>
            <person name="Sanguinetti M."/>
            <person name="Schuetze T."/>
            <person name="Sepcic K."/>
            <person name="Shelest E."/>
            <person name="Sherlock G."/>
            <person name="Sophianopoulou V."/>
            <person name="Squina F.M."/>
            <person name="Sun H."/>
            <person name="Susca A."/>
            <person name="Todd R.B."/>
            <person name="Tsang A."/>
            <person name="Unkles S.E."/>
            <person name="van de Wiele N."/>
            <person name="van Rossen-Uffink D."/>
            <person name="Oliveira J.V."/>
            <person name="Vesth T.C."/>
            <person name="Visser J."/>
            <person name="Yu J.-H."/>
            <person name="Zhou M."/>
            <person name="Andersen M.R."/>
            <person name="Archer D.B."/>
            <person name="Baker S.E."/>
            <person name="Benoit I."/>
            <person name="Brakhage A.A."/>
            <person name="Braus G.H."/>
            <person name="Fischer R."/>
            <person name="Frisvad J.C."/>
            <person name="Goldman G.H."/>
            <person name="Houbraken J."/>
            <person name="Oakley B."/>
            <person name="Pocsi I."/>
            <person name="Scazzocchio C."/>
            <person name="Seiboth B."/>
            <person name="vanKuyk P.A."/>
            <person name="Wortman J."/>
            <person name="Dyer P.S."/>
            <person name="Grigoriev I.V."/>
        </authorList>
    </citation>
    <scope>NUCLEOTIDE SEQUENCE [LARGE SCALE GENOMIC DNA]</scope>
    <source>
        <strain evidence="2">CBS 593.65</strain>
    </source>
</reference>
<dbReference type="VEuPathDB" id="FungiDB:ASPSYDRAFT_114979"/>
<protein>
    <recommendedName>
        <fullName evidence="3">Myb-like domain-containing protein</fullName>
    </recommendedName>
</protein>
<dbReference type="GeneID" id="63756057"/>